<dbReference type="AlphaFoldDB" id="A0A4Y9YKG8"/>
<proteinExistence type="predicted"/>
<protein>
    <submittedName>
        <fullName evidence="1">Uncharacterized protein</fullName>
    </submittedName>
</protein>
<gene>
    <name evidence="1" type="ORF">EVG20_g6646</name>
</gene>
<dbReference type="OrthoDB" id="3265020at2759"/>
<name>A0A4Y9YKG8_9AGAM</name>
<sequence length="128" mass="13860">MSAHPLPQTYHYIRFTLSPPCSSPLIVRRAIQEALSQAFGATASNTYVDILYVADNGEVAVVRTSPRCVTLPVSIFYLQNKSLSVMDVRSEASRVMAALAVSTAEPRLSALTESPFLPSLSAQNAIVF</sequence>
<keyword evidence="2" id="KW-1185">Reference proteome</keyword>
<evidence type="ECO:0000313" key="2">
    <source>
        <dbReference type="Proteomes" id="UP000298327"/>
    </source>
</evidence>
<dbReference type="EMBL" id="SEOQ01000455">
    <property type="protein sequence ID" value="TFY62602.1"/>
    <property type="molecule type" value="Genomic_DNA"/>
</dbReference>
<dbReference type="Proteomes" id="UP000298327">
    <property type="component" value="Unassembled WGS sequence"/>
</dbReference>
<accession>A0A4Y9YKG8</accession>
<organism evidence="1 2">
    <name type="scientific">Dentipellis fragilis</name>
    <dbReference type="NCBI Taxonomy" id="205917"/>
    <lineage>
        <taxon>Eukaryota</taxon>
        <taxon>Fungi</taxon>
        <taxon>Dikarya</taxon>
        <taxon>Basidiomycota</taxon>
        <taxon>Agaricomycotina</taxon>
        <taxon>Agaricomycetes</taxon>
        <taxon>Russulales</taxon>
        <taxon>Hericiaceae</taxon>
        <taxon>Dentipellis</taxon>
    </lineage>
</organism>
<comment type="caution">
    <text evidence="1">The sequence shown here is derived from an EMBL/GenBank/DDBJ whole genome shotgun (WGS) entry which is preliminary data.</text>
</comment>
<evidence type="ECO:0000313" key="1">
    <source>
        <dbReference type="EMBL" id="TFY62602.1"/>
    </source>
</evidence>
<reference evidence="1 2" key="1">
    <citation type="submission" date="2019-02" db="EMBL/GenBank/DDBJ databases">
        <title>Genome sequencing of the rare red list fungi Dentipellis fragilis.</title>
        <authorList>
            <person name="Buettner E."/>
            <person name="Kellner H."/>
        </authorList>
    </citation>
    <scope>NUCLEOTIDE SEQUENCE [LARGE SCALE GENOMIC DNA]</scope>
    <source>
        <strain evidence="1 2">DSM 105465</strain>
    </source>
</reference>